<keyword evidence="1" id="KW-0732">Signal</keyword>
<evidence type="ECO:0008006" key="4">
    <source>
        <dbReference type="Google" id="ProtNLM"/>
    </source>
</evidence>
<feature type="signal peptide" evidence="1">
    <location>
        <begin position="1"/>
        <end position="24"/>
    </location>
</feature>
<evidence type="ECO:0000313" key="2">
    <source>
        <dbReference type="EMBL" id="SHE65720.1"/>
    </source>
</evidence>
<accession>A0A1M4VA07</accession>
<dbReference type="EMBL" id="FQUX01000001">
    <property type="protein sequence ID" value="SHE65720.1"/>
    <property type="molecule type" value="Genomic_DNA"/>
</dbReference>
<reference evidence="3" key="1">
    <citation type="submission" date="2016-11" db="EMBL/GenBank/DDBJ databases">
        <authorList>
            <person name="Varghese N."/>
            <person name="Submissions S."/>
        </authorList>
    </citation>
    <scope>NUCLEOTIDE SEQUENCE [LARGE SCALE GENOMIC DNA]</scope>
    <source>
        <strain evidence="3">DSM 17539</strain>
    </source>
</reference>
<proteinExistence type="predicted"/>
<protein>
    <recommendedName>
        <fullName evidence="4">Beta-lactamase-inhibitor-like, PepSY-like</fullName>
    </recommendedName>
</protein>
<sequence>MKNDMKSLVFATALAMGSLNPVLASPPIFHDGIMEVIIAQDFTEIDLDKLPEAITKALEKDHAGAVINKAYVNEEAEYKLEVTFSDGTNSELYADAEGNWIDM</sequence>
<keyword evidence="3" id="KW-1185">Reference proteome</keyword>
<evidence type="ECO:0000256" key="1">
    <source>
        <dbReference type="SAM" id="SignalP"/>
    </source>
</evidence>
<organism evidence="2 3">
    <name type="scientific">Arenibacter palladensis</name>
    <dbReference type="NCBI Taxonomy" id="237373"/>
    <lineage>
        <taxon>Bacteria</taxon>
        <taxon>Pseudomonadati</taxon>
        <taxon>Bacteroidota</taxon>
        <taxon>Flavobacteriia</taxon>
        <taxon>Flavobacteriales</taxon>
        <taxon>Flavobacteriaceae</taxon>
        <taxon>Arenibacter</taxon>
    </lineage>
</organism>
<feature type="chain" id="PRO_5012160412" description="Beta-lactamase-inhibitor-like, PepSY-like" evidence="1">
    <location>
        <begin position="25"/>
        <end position="103"/>
    </location>
</feature>
<gene>
    <name evidence="2" type="ORF">SAMN03080594_101897</name>
</gene>
<dbReference type="SUPFAM" id="SSF160574">
    <property type="entry name" value="BT0923-like"/>
    <property type="match status" value="1"/>
</dbReference>
<name>A0A1M4VA07_9FLAO</name>
<dbReference type="AlphaFoldDB" id="A0A1M4VA07"/>
<dbReference type="RefSeq" id="WP_245802493.1">
    <property type="nucleotide sequence ID" value="NZ_FQUX01000001.1"/>
</dbReference>
<dbReference type="Proteomes" id="UP000184406">
    <property type="component" value="Unassembled WGS sequence"/>
</dbReference>
<evidence type="ECO:0000313" key="3">
    <source>
        <dbReference type="Proteomes" id="UP000184406"/>
    </source>
</evidence>